<dbReference type="SUPFAM" id="SSF53850">
    <property type="entry name" value="Periplasmic binding protein-like II"/>
    <property type="match status" value="1"/>
</dbReference>
<dbReference type="GO" id="GO:0030973">
    <property type="term" value="F:molybdate ion binding"/>
    <property type="evidence" value="ECO:0007669"/>
    <property type="project" value="TreeGrafter"/>
</dbReference>
<dbReference type="AlphaFoldDB" id="A0A0L0W8Y9"/>
<dbReference type="PROSITE" id="PS51257">
    <property type="entry name" value="PROKAR_LIPOPROTEIN"/>
    <property type="match status" value="1"/>
</dbReference>
<dbReference type="GO" id="GO:0046872">
    <property type="term" value="F:metal ion binding"/>
    <property type="evidence" value="ECO:0007669"/>
    <property type="project" value="UniProtKB-KW"/>
</dbReference>
<evidence type="ECO:0000256" key="4">
    <source>
        <dbReference type="PIRSR" id="PIRSR004846-1"/>
    </source>
</evidence>
<keyword evidence="4" id="KW-0500">Molybdenum</keyword>
<sequence length="281" mass="31319">MKVFKNYKSILSLIILVFILSVLMIGCNSKDSSINTQNNIKETNSPKEKDKSSEVNSLLVYCAGGLKKPMEQIGKEFEKKHNIKINYTFGHSGQIISQAEISKKGDALLVATNEDYEKANSKKLVDYKKDLVQHIPAIAVAKGNPANIKELKDLTKPGLKVIYEDESSPLGKLTAKLLNKSNIYENVKKNVVATFPTVNELVLHLSENKGDASIIWEDNILQSDKLEVVSIPEEQNLIKLVSISTLVSSINSKEAKKFVDFVSSKEGQDIFKKFHLKPVNK</sequence>
<dbReference type="PIRSF" id="PIRSF004846">
    <property type="entry name" value="ModA"/>
    <property type="match status" value="1"/>
</dbReference>
<evidence type="ECO:0000313" key="5">
    <source>
        <dbReference type="EMBL" id="KNF07921.1"/>
    </source>
</evidence>
<feature type="binding site" evidence="4">
    <location>
        <position position="198"/>
    </location>
    <ligand>
        <name>molybdate</name>
        <dbReference type="ChEBI" id="CHEBI:36264"/>
    </ligand>
</feature>
<reference evidence="6" key="1">
    <citation type="submission" date="2015-07" db="EMBL/GenBank/DDBJ databases">
        <title>Draft genome sequence of the purine-degrading Gottschalkia purinilyticum DSM 1384 (formerly Clostridium purinilyticum).</title>
        <authorList>
            <person name="Poehlein A."/>
            <person name="Schiel-Bengelsdorf B."/>
            <person name="Bengelsdorf F.R."/>
            <person name="Daniel R."/>
            <person name="Duerre P."/>
        </authorList>
    </citation>
    <scope>NUCLEOTIDE SEQUENCE [LARGE SCALE GENOMIC DNA]</scope>
    <source>
        <strain evidence="6">DSM 1384</strain>
    </source>
</reference>
<dbReference type="Proteomes" id="UP000037267">
    <property type="component" value="Unassembled WGS sequence"/>
</dbReference>
<keyword evidence="2 4" id="KW-0479">Metal-binding</keyword>
<keyword evidence="6" id="KW-1185">Reference proteome</keyword>
<dbReference type="PANTHER" id="PTHR30632:SF0">
    <property type="entry name" value="SULFATE-BINDING PROTEIN"/>
    <property type="match status" value="1"/>
</dbReference>
<dbReference type="InterPro" id="IPR050682">
    <property type="entry name" value="ModA/WtpA"/>
</dbReference>
<evidence type="ECO:0000256" key="2">
    <source>
        <dbReference type="ARBA" id="ARBA00022723"/>
    </source>
</evidence>
<protein>
    <submittedName>
        <fullName evidence="5">Molybdate ABC transporter, periplasmic molybdate-binding protein ModA</fullName>
    </submittedName>
</protein>
<feature type="binding site" evidence="4">
    <location>
        <position position="92"/>
    </location>
    <ligand>
        <name>molybdate</name>
        <dbReference type="ChEBI" id="CHEBI:36264"/>
    </ligand>
</feature>
<evidence type="ECO:0000256" key="1">
    <source>
        <dbReference type="ARBA" id="ARBA00009175"/>
    </source>
</evidence>
<dbReference type="NCBIfam" id="TIGR01256">
    <property type="entry name" value="modA"/>
    <property type="match status" value="1"/>
</dbReference>
<dbReference type="STRING" id="1503.CLPU_11c00900"/>
<evidence type="ECO:0000256" key="3">
    <source>
        <dbReference type="ARBA" id="ARBA00022729"/>
    </source>
</evidence>
<comment type="caution">
    <text evidence="5">The sequence shown here is derived from an EMBL/GenBank/DDBJ whole genome shotgun (WGS) entry which is preliminary data.</text>
</comment>
<name>A0A0L0W8Y9_GOTPU</name>
<dbReference type="EMBL" id="LGSS01000011">
    <property type="protein sequence ID" value="KNF07921.1"/>
    <property type="molecule type" value="Genomic_DNA"/>
</dbReference>
<dbReference type="GO" id="GO:0015689">
    <property type="term" value="P:molybdate ion transport"/>
    <property type="evidence" value="ECO:0007669"/>
    <property type="project" value="InterPro"/>
</dbReference>
<accession>A0A0L0W8Y9</accession>
<dbReference type="InterPro" id="IPR005950">
    <property type="entry name" value="ModA"/>
</dbReference>
<dbReference type="RefSeq" id="WP_050355829.1">
    <property type="nucleotide sequence ID" value="NZ_LGSS01000011.1"/>
</dbReference>
<organism evidence="5 6">
    <name type="scientific">Gottschalkia purinilytica</name>
    <name type="common">Clostridium purinilyticum</name>
    <dbReference type="NCBI Taxonomy" id="1503"/>
    <lineage>
        <taxon>Bacteria</taxon>
        <taxon>Bacillati</taxon>
        <taxon>Bacillota</taxon>
        <taxon>Tissierellia</taxon>
        <taxon>Tissierellales</taxon>
        <taxon>Gottschalkiaceae</taxon>
        <taxon>Gottschalkia</taxon>
    </lineage>
</organism>
<dbReference type="OrthoDB" id="9786399at2"/>
<dbReference type="Pfam" id="PF13531">
    <property type="entry name" value="SBP_bac_11"/>
    <property type="match status" value="1"/>
</dbReference>
<comment type="similarity">
    <text evidence="1">Belongs to the bacterial solute-binding protein ModA family.</text>
</comment>
<dbReference type="Gene3D" id="3.40.190.10">
    <property type="entry name" value="Periplasmic binding protein-like II"/>
    <property type="match status" value="2"/>
</dbReference>
<keyword evidence="3" id="KW-0732">Signal</keyword>
<dbReference type="PANTHER" id="PTHR30632">
    <property type="entry name" value="MOLYBDATE-BINDING PERIPLASMIC PROTEIN"/>
    <property type="match status" value="1"/>
</dbReference>
<gene>
    <name evidence="5" type="primary">modA</name>
    <name evidence="5" type="ORF">CLPU_11c00900</name>
</gene>
<evidence type="ECO:0000313" key="6">
    <source>
        <dbReference type="Proteomes" id="UP000037267"/>
    </source>
</evidence>
<dbReference type="CDD" id="cd13517">
    <property type="entry name" value="PBP2_ModA3_like"/>
    <property type="match status" value="1"/>
</dbReference>
<proteinExistence type="inferred from homology"/>